<organism evidence="1 2">
    <name type="scientific">Staphylococcus aureus</name>
    <dbReference type="NCBI Taxonomy" id="1280"/>
    <lineage>
        <taxon>Bacteria</taxon>
        <taxon>Bacillati</taxon>
        <taxon>Bacillota</taxon>
        <taxon>Bacilli</taxon>
        <taxon>Bacillales</taxon>
        <taxon>Staphylococcaceae</taxon>
        <taxon>Staphylococcus</taxon>
    </lineage>
</organism>
<proteinExistence type="predicted"/>
<sequence length="38" mass="4233">MTNKSQPILSKVLHVSYKDSPFETDDVDVSKLIVLTLA</sequence>
<gene>
    <name evidence="1" type="ORF">NCTC5664_02344</name>
</gene>
<reference evidence="1 2" key="1">
    <citation type="submission" date="2018-06" db="EMBL/GenBank/DDBJ databases">
        <authorList>
            <consortium name="Pathogen Informatics"/>
            <person name="Doyle S."/>
        </authorList>
    </citation>
    <scope>NUCLEOTIDE SEQUENCE [LARGE SCALE GENOMIC DNA]</scope>
    <source>
        <strain evidence="1 2">NCTC5664</strain>
    </source>
</reference>
<evidence type="ECO:0000313" key="2">
    <source>
        <dbReference type="Proteomes" id="UP000254502"/>
    </source>
</evidence>
<protein>
    <submittedName>
        <fullName evidence="1">Uncharacterized protein</fullName>
    </submittedName>
</protein>
<name>A0A380E054_STAAU</name>
<dbReference type="AlphaFoldDB" id="A0A380E054"/>
<dbReference type="Proteomes" id="UP000254502">
    <property type="component" value="Unassembled WGS sequence"/>
</dbReference>
<accession>A0A380E054</accession>
<dbReference type="EMBL" id="UHAQ01000003">
    <property type="protein sequence ID" value="SUK82507.1"/>
    <property type="molecule type" value="Genomic_DNA"/>
</dbReference>
<evidence type="ECO:0000313" key="1">
    <source>
        <dbReference type="EMBL" id="SUK82507.1"/>
    </source>
</evidence>